<evidence type="ECO:0000313" key="3">
    <source>
        <dbReference type="Proteomes" id="UP000476055"/>
    </source>
</evidence>
<feature type="transmembrane region" description="Helical" evidence="1">
    <location>
        <begin position="12"/>
        <end position="34"/>
    </location>
</feature>
<dbReference type="Pfam" id="PF19554">
    <property type="entry name" value="DUF6077"/>
    <property type="match status" value="1"/>
</dbReference>
<dbReference type="Proteomes" id="UP000476055">
    <property type="component" value="Unassembled WGS sequence"/>
</dbReference>
<reference evidence="2 3" key="1">
    <citation type="submission" date="2019-08" db="EMBL/GenBank/DDBJ databases">
        <title>In-depth cultivation of the pig gut microbiome towards novel bacterial diversity and tailored functional studies.</title>
        <authorList>
            <person name="Wylensek D."/>
            <person name="Hitch T.C.A."/>
            <person name="Clavel T."/>
        </authorList>
    </citation>
    <scope>NUCLEOTIDE SEQUENCE [LARGE SCALE GENOMIC DNA]</scope>
    <source>
        <strain evidence="2 3">WCA3-601-WT-6H</strain>
    </source>
</reference>
<feature type="transmembrane region" description="Helical" evidence="1">
    <location>
        <begin position="165"/>
        <end position="185"/>
    </location>
</feature>
<dbReference type="AlphaFoldDB" id="A0A6L5YMV9"/>
<keyword evidence="1" id="KW-1133">Transmembrane helix</keyword>
<comment type="caution">
    <text evidence="2">The sequence shown here is derived from an EMBL/GenBank/DDBJ whole genome shotgun (WGS) entry which is preliminary data.</text>
</comment>
<organism evidence="2 3">
    <name type="scientific">Waltera intestinalis</name>
    <dbReference type="NCBI Taxonomy" id="2606635"/>
    <lineage>
        <taxon>Bacteria</taxon>
        <taxon>Bacillati</taxon>
        <taxon>Bacillota</taxon>
        <taxon>Clostridia</taxon>
        <taxon>Lachnospirales</taxon>
        <taxon>Lachnospiraceae</taxon>
        <taxon>Waltera</taxon>
    </lineage>
</organism>
<keyword evidence="3" id="KW-1185">Reference proteome</keyword>
<feature type="transmembrane region" description="Helical" evidence="1">
    <location>
        <begin position="40"/>
        <end position="60"/>
    </location>
</feature>
<dbReference type="RefSeq" id="WP_154497878.1">
    <property type="nucleotide sequence ID" value="NZ_VUMU01000018.1"/>
</dbReference>
<dbReference type="InterPro" id="IPR045723">
    <property type="entry name" value="DUF6077"/>
</dbReference>
<sequence>MTFRISDLLIRGCLIIIGLTEVAHLAGCLLGWSFLAVTELLLAEIAVAVLGLSLSGLIAHKNSIIGKPAPENSKTSGRQQILTVVLVFFILLQVLWILTGERVWTDGDMTLETVNTFLKENCIYTVDPLTGEPYTQGMSFRLKLLCLPTLYGTISRWSGMAPETVVYRLIPCLTLCMGYLAYGRLGAVLFDHNREKCNIFLIIVGILFCAGTYMPGVDGFDIFYGGFRGMTIRAAVLLPYLFSCLFERKYLGAVLCILAEACMVWTLYGAGVCLLVTVAWVALRWLWTMCSRSDHKKTQAVKTAPGEEDAE</sequence>
<keyword evidence="1" id="KW-0812">Transmembrane</keyword>
<evidence type="ECO:0000256" key="1">
    <source>
        <dbReference type="SAM" id="Phobius"/>
    </source>
</evidence>
<accession>A0A6L5YMV9</accession>
<name>A0A6L5YMV9_9FIRM</name>
<protein>
    <submittedName>
        <fullName evidence="2">Uncharacterized protein</fullName>
    </submittedName>
</protein>
<feature type="transmembrane region" description="Helical" evidence="1">
    <location>
        <begin position="254"/>
        <end position="287"/>
    </location>
</feature>
<gene>
    <name evidence="2" type="ORF">FYJ59_12375</name>
</gene>
<feature type="transmembrane region" description="Helical" evidence="1">
    <location>
        <begin position="197"/>
        <end position="216"/>
    </location>
</feature>
<keyword evidence="1" id="KW-0472">Membrane</keyword>
<evidence type="ECO:0000313" key="2">
    <source>
        <dbReference type="EMBL" id="MST59017.1"/>
    </source>
</evidence>
<feature type="transmembrane region" description="Helical" evidence="1">
    <location>
        <begin position="81"/>
        <end position="99"/>
    </location>
</feature>
<proteinExistence type="predicted"/>
<dbReference type="EMBL" id="VUMU01000018">
    <property type="protein sequence ID" value="MST59017.1"/>
    <property type="molecule type" value="Genomic_DNA"/>
</dbReference>